<accession>A0ABU8VI43</accession>
<protein>
    <submittedName>
        <fullName evidence="4">AAA family ATPase</fullName>
    </submittedName>
</protein>
<dbReference type="RefSeq" id="WP_340358570.1">
    <property type="nucleotide sequence ID" value="NZ_JBBKZU010000008.1"/>
</dbReference>
<evidence type="ECO:0000256" key="1">
    <source>
        <dbReference type="ARBA" id="ARBA00004167"/>
    </source>
</evidence>
<dbReference type="CDD" id="cd07302">
    <property type="entry name" value="CHD"/>
    <property type="match status" value="1"/>
</dbReference>
<proteinExistence type="predicted"/>
<feature type="domain" description="Guanylate cyclase" evidence="3">
    <location>
        <begin position="1527"/>
        <end position="1653"/>
    </location>
</feature>
<dbReference type="PROSITE" id="PS50011">
    <property type="entry name" value="PROTEIN_KINASE_DOM"/>
    <property type="match status" value="1"/>
</dbReference>
<dbReference type="Pfam" id="PF00211">
    <property type="entry name" value="Guanylate_cyc"/>
    <property type="match status" value="1"/>
</dbReference>
<dbReference type="InterPro" id="IPR011990">
    <property type="entry name" value="TPR-like_helical_dom_sf"/>
</dbReference>
<dbReference type="Pfam" id="PF13191">
    <property type="entry name" value="AAA_16"/>
    <property type="match status" value="1"/>
</dbReference>
<dbReference type="InterPro" id="IPR001054">
    <property type="entry name" value="A/G_cyclase"/>
</dbReference>
<dbReference type="PROSITE" id="PS50125">
    <property type="entry name" value="GUANYLATE_CYCLASE_2"/>
    <property type="match status" value="1"/>
</dbReference>
<dbReference type="Gene3D" id="3.30.450.40">
    <property type="match status" value="1"/>
</dbReference>
<dbReference type="PANTHER" id="PTHR43642">
    <property type="entry name" value="HYBRID SIGNAL TRANSDUCTION HISTIDINE KINASE G"/>
    <property type="match status" value="1"/>
</dbReference>
<dbReference type="SUPFAM" id="SSF56112">
    <property type="entry name" value="Protein kinase-like (PK-like)"/>
    <property type="match status" value="1"/>
</dbReference>
<dbReference type="SUPFAM" id="SSF55781">
    <property type="entry name" value="GAF domain-like"/>
    <property type="match status" value="1"/>
</dbReference>
<dbReference type="Proteomes" id="UP001365846">
    <property type="component" value="Unassembled WGS sequence"/>
</dbReference>
<dbReference type="InterPro" id="IPR053159">
    <property type="entry name" value="Hybrid_Histidine_Kinase"/>
</dbReference>
<dbReference type="EMBL" id="JBBKZU010000008">
    <property type="protein sequence ID" value="MEJ8813333.1"/>
    <property type="molecule type" value="Genomic_DNA"/>
</dbReference>
<dbReference type="InterPro" id="IPR041664">
    <property type="entry name" value="AAA_16"/>
</dbReference>
<name>A0ABU8VI43_9BURK</name>
<dbReference type="SUPFAM" id="SSF55073">
    <property type="entry name" value="Nucleotide cyclase"/>
    <property type="match status" value="1"/>
</dbReference>
<comment type="subcellular location">
    <subcellularLocation>
        <location evidence="1">Membrane</location>
        <topology evidence="1">Single-pass membrane protein</topology>
    </subcellularLocation>
</comment>
<sequence length="1779" mass="197675">MVTIPGYRIGERIHQSQRRSIYRAVRIADGHPVVIKTLDAEYPSRQEVAELRHEYSLLQRLQSIESVVRVHALESWGNGNVALVLEPFGHSLAEEAAAQGERGLPLESLFRIAIALAEALARVHELDVVHKNIEPHSILVDDAADVRLIDFSIASELSLERQNDALSRRLEGAVRYMSPEQTGRMNRLLDYRSDFYSLGITLFELLTGELPFHARTVLEWVHSHIGKAPPSPSDLKPAIPQPVSAIVLKLMAKNAEDRYQSSYGLIEDLGRCQRELAQTGSISPFPLGHRDVSRKFNIPQRLYGREAEQAALLALFERVAAGGTEFCMVSGHSGVGKSALVNEIAKPLVRRDGYLIQGKFDQFQRSTPYSAVVLAFRSLARQWMAESLERRKALGERLVAAVAPNGRLLIELIPELEEIMGVQPPVPALPPNEQQNRLQIAFLNFVRAVASEQPLVVFLDDLQFSDASTLNLMRWLATARDLRHLLLIGAYRSNEVDVGHPLRLALNEIQESRAIHELALRPLALPAVEQLVADALHADVAACRPLAELLHERAQGNPFFLTALLRALEQARAIAFAPEAGRWRWDMDAVRSSGLGSDVVDFVLANLRKLPAATQRVLELASCIGDTFDLRTLSIIHEHPMARTAADLLPAMQRHLVVPLNEDYKLVGSGDEAAAAGLNPSYRFQHDRVQQAAYALITADRKESVHLSIGRLIQRHATPEEREQRLIEIVGHLNECHGLIDDPAERRALARMNLQAGVRALRSSAYESARTYLGHGLALLPADAWTSDIELKMALATEYQQCAYLTSNYGEAESWIEDMLDHARSNLEKAEILSMRTRQYATIGKMAESIRAATTGLALLGMRITDDPDRAAIGREMAAVRRNLGGRRIADLIDAPPMSDPVQQVAIRLLMEIFPAAFLSGSGNLFPFLVLRAVNISLRHGNSPESAFAYAAYGMLLCGALDDAPLGYEYGQLAVAMNDRSEDIALKSRVIYVYAMFVHHWSNHWSTMTPWFRRGIEAGYQSGDLLYLAYSAQDCIIWDPKLDLEAAAQEHADFLTIVRDCEYQDSLDSGTLFLQMQRNFLGQTDGLCSMNDASFDEARCLEGMRQRRFMTGVANYHIYKAEICWFYGEHQQALAHVREQDKLIASAMSLPQLVRFYIVAFLTLAACLPGMTADEQAATRTRMRADLRRMTRWASHCAANFLHLQWLMQAELARLDGRVEAALEAYEAAMAAAHESGFRRDEAMANELAGRHLLAAGRRKAAEGYLRAARNLYEGWGARRKVAHMEDEFPVLRPSSAMRPRGDAAKSATAGFDSASLDLASVMKASQAIASEIALDQLWTATMRIMLENAGAQRGCFVVREEGQLLIEGLCEAGQEAGAPARAMPFDGNEGALALPISIVYHVLHTESPIVLHDAARAGRFSRDAYLQARQPQSVLCIPLRQRGRCEGAIYMENSLAAGIFTDERIEVIELLAAQVSISIENARLYQQQQRLIEAQRRFVPSEFLESLDRPDIARVNLGENVAKTMSVLFADLRDFTPLSERLDPRSTIDLLNRYFGTMEVQITQGGGFIDSFAGDEIKVLFDTEADAAVRTGIAMWRALEAFNERSIARGQPTLAAGIGVNTGPLLLGTVGGDDRIQCTVIGDPVNLASRIEQLTKVYRARFLIGEATYHALRAPEAFALRRVDRVAVKGKNVAVDVYEVIDAEAPERRDAKLSTRARLESAMTLYFEGEFEAALGLFEQVGAADPLDAVPDLFIERCTRYLREPAEAWEGFERLLHK</sequence>
<keyword evidence="5" id="KW-1185">Reference proteome</keyword>
<evidence type="ECO:0000259" key="2">
    <source>
        <dbReference type="PROSITE" id="PS50011"/>
    </source>
</evidence>
<dbReference type="Pfam" id="PF01590">
    <property type="entry name" value="GAF"/>
    <property type="match status" value="1"/>
</dbReference>
<dbReference type="InterPro" id="IPR000719">
    <property type="entry name" value="Prot_kinase_dom"/>
</dbReference>
<gene>
    <name evidence="4" type="ORF">WKW77_19755</name>
</gene>
<dbReference type="InterPro" id="IPR011009">
    <property type="entry name" value="Kinase-like_dom_sf"/>
</dbReference>
<dbReference type="CDD" id="cd14014">
    <property type="entry name" value="STKc_PknB_like"/>
    <property type="match status" value="1"/>
</dbReference>
<dbReference type="Gene3D" id="3.30.70.1230">
    <property type="entry name" value="Nucleotide cyclase"/>
    <property type="match status" value="1"/>
</dbReference>
<dbReference type="InterPro" id="IPR029787">
    <property type="entry name" value="Nucleotide_cyclase"/>
</dbReference>
<dbReference type="InterPro" id="IPR003018">
    <property type="entry name" value="GAF"/>
</dbReference>
<comment type="caution">
    <text evidence="4">The sequence shown here is derived from an EMBL/GenBank/DDBJ whole genome shotgun (WGS) entry which is preliminary data.</text>
</comment>
<dbReference type="SMART" id="SM00044">
    <property type="entry name" value="CYCc"/>
    <property type="match status" value="1"/>
</dbReference>
<dbReference type="SUPFAM" id="SSF52540">
    <property type="entry name" value="P-loop containing nucleoside triphosphate hydrolases"/>
    <property type="match status" value="1"/>
</dbReference>
<dbReference type="PANTHER" id="PTHR43642:SF1">
    <property type="entry name" value="HYBRID SIGNAL TRANSDUCTION HISTIDINE KINASE G"/>
    <property type="match status" value="1"/>
</dbReference>
<dbReference type="InterPro" id="IPR027417">
    <property type="entry name" value="P-loop_NTPase"/>
</dbReference>
<dbReference type="Gene3D" id="3.40.50.300">
    <property type="entry name" value="P-loop containing nucleotide triphosphate hydrolases"/>
    <property type="match status" value="1"/>
</dbReference>
<dbReference type="SUPFAM" id="SSF48452">
    <property type="entry name" value="TPR-like"/>
    <property type="match status" value="1"/>
</dbReference>
<reference evidence="4 5" key="1">
    <citation type="submission" date="2024-03" db="EMBL/GenBank/DDBJ databases">
        <title>Novel species of the genus Variovorax.</title>
        <authorList>
            <person name="Liu Q."/>
            <person name="Xin Y.-H."/>
        </authorList>
    </citation>
    <scope>NUCLEOTIDE SEQUENCE [LARGE SCALE GENOMIC DNA]</scope>
    <source>
        <strain evidence="4 5">KACC 18899</strain>
    </source>
</reference>
<dbReference type="InterPro" id="IPR029016">
    <property type="entry name" value="GAF-like_dom_sf"/>
</dbReference>
<dbReference type="Gene3D" id="1.10.510.10">
    <property type="entry name" value="Transferase(Phosphotransferase) domain 1"/>
    <property type="match status" value="1"/>
</dbReference>
<evidence type="ECO:0000259" key="3">
    <source>
        <dbReference type="PROSITE" id="PS50125"/>
    </source>
</evidence>
<feature type="domain" description="Protein kinase" evidence="2">
    <location>
        <begin position="7"/>
        <end position="276"/>
    </location>
</feature>
<evidence type="ECO:0000313" key="4">
    <source>
        <dbReference type="EMBL" id="MEJ8813333.1"/>
    </source>
</evidence>
<dbReference type="Pfam" id="PF00069">
    <property type="entry name" value="Pkinase"/>
    <property type="match status" value="1"/>
</dbReference>
<dbReference type="SMART" id="SM00065">
    <property type="entry name" value="GAF"/>
    <property type="match status" value="1"/>
</dbReference>
<evidence type="ECO:0000313" key="5">
    <source>
        <dbReference type="Proteomes" id="UP001365846"/>
    </source>
</evidence>
<organism evidence="4 5">
    <name type="scientific">Variovorax ureilyticus</name>
    <dbReference type="NCBI Taxonomy" id="1836198"/>
    <lineage>
        <taxon>Bacteria</taxon>
        <taxon>Pseudomonadati</taxon>
        <taxon>Pseudomonadota</taxon>
        <taxon>Betaproteobacteria</taxon>
        <taxon>Burkholderiales</taxon>
        <taxon>Comamonadaceae</taxon>
        <taxon>Variovorax</taxon>
    </lineage>
</organism>